<keyword evidence="3" id="KW-1185">Reference proteome</keyword>
<reference evidence="3" key="1">
    <citation type="journal article" date="2020" name="Nat. Commun.">
        <title>Genome sequence of the cluster root forming white lupin.</title>
        <authorList>
            <person name="Hufnagel B."/>
            <person name="Marques A."/>
            <person name="Soriano A."/>
            <person name="Marques L."/>
            <person name="Divol F."/>
            <person name="Doumas P."/>
            <person name="Sallet E."/>
            <person name="Mancinotti D."/>
            <person name="Carrere S."/>
            <person name="Marande W."/>
            <person name="Arribat S."/>
            <person name="Keller J."/>
            <person name="Huneau C."/>
            <person name="Blein T."/>
            <person name="Aime D."/>
            <person name="Laguerre M."/>
            <person name="Taylor J."/>
            <person name="Schubert V."/>
            <person name="Nelson M."/>
            <person name="Geu-Flores F."/>
            <person name="Crespi M."/>
            <person name="Gallardo-Guerrero K."/>
            <person name="Delaux P.-M."/>
            <person name="Salse J."/>
            <person name="Berges H."/>
            <person name="Guyot R."/>
            <person name="Gouzy J."/>
            <person name="Peret B."/>
        </authorList>
    </citation>
    <scope>NUCLEOTIDE SEQUENCE [LARGE SCALE GENOMIC DNA]</scope>
    <source>
        <strain evidence="3">cv. Amiga</strain>
    </source>
</reference>
<dbReference type="Proteomes" id="UP000447434">
    <property type="component" value="Chromosome 11"/>
</dbReference>
<keyword evidence="1" id="KW-0812">Transmembrane</keyword>
<evidence type="ECO:0000313" key="2">
    <source>
        <dbReference type="EMBL" id="KAE9604387.1"/>
    </source>
</evidence>
<evidence type="ECO:0000313" key="3">
    <source>
        <dbReference type="Proteomes" id="UP000447434"/>
    </source>
</evidence>
<evidence type="ECO:0000256" key="1">
    <source>
        <dbReference type="SAM" id="Phobius"/>
    </source>
</evidence>
<protein>
    <submittedName>
        <fullName evidence="2">Uncharacterized protein</fullName>
    </submittedName>
</protein>
<keyword evidence="1" id="KW-0472">Membrane</keyword>
<name>A0A6A4PRZ9_LUPAL</name>
<keyword evidence="1" id="KW-1133">Transmembrane helix</keyword>
<proteinExistence type="predicted"/>
<feature type="transmembrane region" description="Helical" evidence="1">
    <location>
        <begin position="20"/>
        <end position="37"/>
    </location>
</feature>
<comment type="caution">
    <text evidence="2">The sequence shown here is derived from an EMBL/GenBank/DDBJ whole genome shotgun (WGS) entry which is preliminary data.</text>
</comment>
<dbReference type="AlphaFoldDB" id="A0A6A4PRZ9"/>
<gene>
    <name evidence="2" type="ORF">Lalb_Chr11g0071201</name>
</gene>
<dbReference type="EMBL" id="WOCE01000011">
    <property type="protein sequence ID" value="KAE9604387.1"/>
    <property type="molecule type" value="Genomic_DNA"/>
</dbReference>
<accession>A0A6A4PRZ9</accession>
<organism evidence="2 3">
    <name type="scientific">Lupinus albus</name>
    <name type="common">White lupine</name>
    <name type="synonym">Lupinus termis</name>
    <dbReference type="NCBI Taxonomy" id="3870"/>
    <lineage>
        <taxon>Eukaryota</taxon>
        <taxon>Viridiplantae</taxon>
        <taxon>Streptophyta</taxon>
        <taxon>Embryophyta</taxon>
        <taxon>Tracheophyta</taxon>
        <taxon>Spermatophyta</taxon>
        <taxon>Magnoliopsida</taxon>
        <taxon>eudicotyledons</taxon>
        <taxon>Gunneridae</taxon>
        <taxon>Pentapetalae</taxon>
        <taxon>rosids</taxon>
        <taxon>fabids</taxon>
        <taxon>Fabales</taxon>
        <taxon>Fabaceae</taxon>
        <taxon>Papilionoideae</taxon>
        <taxon>50 kb inversion clade</taxon>
        <taxon>genistoids sensu lato</taxon>
        <taxon>core genistoids</taxon>
        <taxon>Genisteae</taxon>
        <taxon>Lupinus</taxon>
    </lineage>
</organism>
<sequence>MKRITNLVLLSFSLLKKYEGVKVILLILFFIHCLFRLNNSSIICIPTLSKTMIFNKLFNL</sequence>